<accession>A0A9X2XNI4</accession>
<evidence type="ECO:0000313" key="2">
    <source>
        <dbReference type="EMBL" id="MCU7548294.1"/>
    </source>
</evidence>
<dbReference type="InterPro" id="IPR011576">
    <property type="entry name" value="Pyridox_Oxase_N"/>
</dbReference>
<sequence>MGLITEEVKEFVNRVKLGFIATVCPDGTPNLSPKGTTIAWDEDHLAFADIHSPGTIQNLLTNPSIEINVVDVFTRKGYRFKGKAEVLHEGNLFSSILSYYQSSAGQYTINHIVLVHVDRVTPLLSPAYDHLSETEITNRWTDYWWSIHAIHKDVSP</sequence>
<proteinExistence type="predicted"/>
<gene>
    <name evidence="2" type="ORF">OCK74_04170</name>
</gene>
<feature type="domain" description="Pyridoxamine 5'-phosphate oxidase N-terminal" evidence="1">
    <location>
        <begin position="4"/>
        <end position="105"/>
    </location>
</feature>
<keyword evidence="3" id="KW-1185">Reference proteome</keyword>
<dbReference type="AlphaFoldDB" id="A0A9X2XNI4"/>
<dbReference type="SUPFAM" id="SSF50475">
    <property type="entry name" value="FMN-binding split barrel"/>
    <property type="match status" value="1"/>
</dbReference>
<reference evidence="2" key="2">
    <citation type="submission" date="2023-04" db="EMBL/GenBank/DDBJ databases">
        <title>Paracnuella aquatica gen. nov., sp. nov., a member of the family Chitinophagaceae isolated from a hot spring.</title>
        <authorList>
            <person name="Wang C."/>
        </authorList>
    </citation>
    <scope>NUCLEOTIDE SEQUENCE</scope>
    <source>
        <strain evidence="2">LB-8</strain>
    </source>
</reference>
<dbReference type="PANTHER" id="PTHR40660:SF1">
    <property type="entry name" value="5'-PHOSPHATE OXIDASE PUTATIVE DOMAIN-CONTAINING PROTEIN-RELATED"/>
    <property type="match status" value="1"/>
</dbReference>
<dbReference type="Pfam" id="PF01243">
    <property type="entry name" value="PNPOx_N"/>
    <property type="match status" value="1"/>
</dbReference>
<dbReference type="PANTHER" id="PTHR40660">
    <property type="entry name" value="5'-PHOSPHATE OXIDASE PUTATIVE DOMAIN-CONTAINING PROTEIN-RELATED"/>
    <property type="match status" value="1"/>
</dbReference>
<reference evidence="2" key="1">
    <citation type="submission" date="2022-09" db="EMBL/GenBank/DDBJ databases">
        <authorList>
            <person name="Yuan C."/>
            <person name="Ke Z."/>
        </authorList>
    </citation>
    <scope>NUCLEOTIDE SEQUENCE</scope>
    <source>
        <strain evidence="2">LB-8</strain>
    </source>
</reference>
<evidence type="ECO:0000259" key="1">
    <source>
        <dbReference type="Pfam" id="PF01243"/>
    </source>
</evidence>
<dbReference type="EMBL" id="JAOTIF010000002">
    <property type="protein sequence ID" value="MCU7548294.1"/>
    <property type="molecule type" value="Genomic_DNA"/>
</dbReference>
<dbReference type="RefSeq" id="WP_279295742.1">
    <property type="nucleotide sequence ID" value="NZ_JAOTIF010000002.1"/>
</dbReference>
<evidence type="ECO:0000313" key="3">
    <source>
        <dbReference type="Proteomes" id="UP001155483"/>
    </source>
</evidence>
<comment type="caution">
    <text evidence="2">The sequence shown here is derived from an EMBL/GenBank/DDBJ whole genome shotgun (WGS) entry which is preliminary data.</text>
</comment>
<organism evidence="2 3">
    <name type="scientific">Paraflavisolibacter caeni</name>
    <dbReference type="NCBI Taxonomy" id="2982496"/>
    <lineage>
        <taxon>Bacteria</taxon>
        <taxon>Pseudomonadati</taxon>
        <taxon>Bacteroidota</taxon>
        <taxon>Chitinophagia</taxon>
        <taxon>Chitinophagales</taxon>
        <taxon>Chitinophagaceae</taxon>
        <taxon>Paraflavisolibacter</taxon>
    </lineage>
</organism>
<dbReference type="Gene3D" id="2.30.110.10">
    <property type="entry name" value="Electron Transport, Fmn-binding Protein, Chain A"/>
    <property type="match status" value="1"/>
</dbReference>
<dbReference type="Proteomes" id="UP001155483">
    <property type="component" value="Unassembled WGS sequence"/>
</dbReference>
<name>A0A9X2XNI4_9BACT</name>
<protein>
    <submittedName>
        <fullName evidence="2">Pyridoxamine 5'-phosphate oxidase family protein</fullName>
    </submittedName>
</protein>
<dbReference type="InterPro" id="IPR012349">
    <property type="entry name" value="Split_barrel_FMN-bd"/>
</dbReference>